<protein>
    <submittedName>
        <fullName evidence="3">Uncharacterized protein</fullName>
    </submittedName>
</protein>
<keyword evidence="1" id="KW-0472">Membrane</keyword>
<proteinExistence type="predicted"/>
<feature type="transmembrane region" description="Helical" evidence="1">
    <location>
        <begin position="28"/>
        <end position="50"/>
    </location>
</feature>
<dbReference type="Proteomes" id="UP000231962">
    <property type="component" value="Unassembled WGS sequence"/>
</dbReference>
<dbReference type="AlphaFoldDB" id="A0A2M9ZNC7"/>
<dbReference type="Proteomes" id="UP000231990">
    <property type="component" value="Unassembled WGS sequence"/>
</dbReference>
<accession>A0A2M9ZNC7</accession>
<keyword evidence="4" id="KW-1185">Reference proteome</keyword>
<evidence type="ECO:0000313" key="3">
    <source>
        <dbReference type="EMBL" id="PJZ73576.1"/>
    </source>
</evidence>
<sequence>MHIAIVAAPLAFVGAAFALENPKIPSQLPEILLAISLFSVPASFFLRKLLSDRGKSMQPTKKLAAYQTMKIITWALVEGGCFLNAVAFFISGSMISMVAVMILSAFNLLQVPKMEEFTTLYKVDQK</sequence>
<evidence type="ECO:0000313" key="4">
    <source>
        <dbReference type="Proteomes" id="UP000231962"/>
    </source>
</evidence>
<name>A0A2M9ZNC7_9LEPT</name>
<keyword evidence="1" id="KW-0812">Transmembrane</keyword>
<evidence type="ECO:0000256" key="1">
    <source>
        <dbReference type="SAM" id="Phobius"/>
    </source>
</evidence>
<feature type="transmembrane region" description="Helical" evidence="1">
    <location>
        <begin position="71"/>
        <end position="104"/>
    </location>
</feature>
<evidence type="ECO:0000313" key="2">
    <source>
        <dbReference type="EMBL" id="PJZ69589.1"/>
    </source>
</evidence>
<keyword evidence="1" id="KW-1133">Transmembrane helix</keyword>
<comment type="caution">
    <text evidence="3">The sequence shown here is derived from an EMBL/GenBank/DDBJ whole genome shotgun (WGS) entry which is preliminary data.</text>
</comment>
<reference evidence="4 5" key="1">
    <citation type="submission" date="2017-07" db="EMBL/GenBank/DDBJ databases">
        <title>Leptospira spp. isolated from tropical soils.</title>
        <authorList>
            <person name="Thibeaux R."/>
            <person name="Iraola G."/>
            <person name="Ferres I."/>
            <person name="Bierque E."/>
            <person name="Girault D."/>
            <person name="Soupe-Gilbert M.-E."/>
            <person name="Picardeau M."/>
            <person name="Goarant C."/>
        </authorList>
    </citation>
    <scope>NUCLEOTIDE SEQUENCE [LARGE SCALE GENOMIC DNA]</scope>
    <source>
        <strain evidence="3 5">FH1-B-B1</strain>
        <strain evidence="2 4">FH1-B-C1</strain>
    </source>
</reference>
<dbReference type="EMBL" id="NPDZ01000004">
    <property type="protein sequence ID" value="PJZ73576.1"/>
    <property type="molecule type" value="Genomic_DNA"/>
</dbReference>
<gene>
    <name evidence="2" type="ORF">CH360_09890</name>
    <name evidence="3" type="ORF">CH373_08745</name>
</gene>
<organism evidence="3 5">
    <name type="scientific">Leptospira perolatii</name>
    <dbReference type="NCBI Taxonomy" id="2023191"/>
    <lineage>
        <taxon>Bacteria</taxon>
        <taxon>Pseudomonadati</taxon>
        <taxon>Spirochaetota</taxon>
        <taxon>Spirochaetia</taxon>
        <taxon>Leptospirales</taxon>
        <taxon>Leptospiraceae</taxon>
        <taxon>Leptospira</taxon>
    </lineage>
</organism>
<dbReference type="EMBL" id="NPDY01000008">
    <property type="protein sequence ID" value="PJZ69589.1"/>
    <property type="molecule type" value="Genomic_DNA"/>
</dbReference>
<evidence type="ECO:0000313" key="5">
    <source>
        <dbReference type="Proteomes" id="UP000231990"/>
    </source>
</evidence>